<dbReference type="Gene3D" id="2.170.190.11">
    <property type="entry name" value="Molybdopterin biosynthesis moea protein, domain 3"/>
    <property type="match status" value="1"/>
</dbReference>
<dbReference type="InterPro" id="IPR001453">
    <property type="entry name" value="MoaB/Mog_dom"/>
</dbReference>
<keyword evidence="6" id="KW-0500">Molybdenum</keyword>
<dbReference type="Gene3D" id="3.90.105.10">
    <property type="entry name" value="Molybdopterin biosynthesis moea protein, domain 2"/>
    <property type="match status" value="1"/>
</dbReference>
<comment type="cofactor">
    <cofactor evidence="6">
        <name>Mg(2+)</name>
        <dbReference type="ChEBI" id="CHEBI:18420"/>
    </cofactor>
</comment>
<evidence type="ECO:0000256" key="3">
    <source>
        <dbReference type="ARBA" id="ARBA00010763"/>
    </source>
</evidence>
<keyword evidence="4 6" id="KW-0501">Molybdenum cofactor biosynthesis</keyword>
<comment type="function">
    <text evidence="1 6">Catalyzes the insertion of molybdate into adenylated molybdopterin with the concomitant release of AMP.</text>
</comment>
<dbReference type="Pfam" id="PF03454">
    <property type="entry name" value="MoeA_C"/>
    <property type="match status" value="1"/>
</dbReference>
<evidence type="ECO:0000256" key="2">
    <source>
        <dbReference type="ARBA" id="ARBA00005046"/>
    </source>
</evidence>
<dbReference type="EMBL" id="JBHSCX010000020">
    <property type="protein sequence ID" value="MFC4363677.1"/>
    <property type="molecule type" value="Genomic_DNA"/>
</dbReference>
<reference evidence="9" key="1">
    <citation type="journal article" date="2019" name="Int. J. Syst. Evol. Microbiol.">
        <title>The Global Catalogue of Microorganisms (GCM) 10K type strain sequencing project: providing services to taxonomists for standard genome sequencing and annotation.</title>
        <authorList>
            <consortium name="The Broad Institute Genomics Platform"/>
            <consortium name="The Broad Institute Genome Sequencing Center for Infectious Disease"/>
            <person name="Wu L."/>
            <person name="Ma J."/>
        </authorList>
    </citation>
    <scope>NUCLEOTIDE SEQUENCE [LARGE SCALE GENOMIC DNA]</scope>
    <source>
        <strain evidence="9">CECT 8570</strain>
    </source>
</reference>
<dbReference type="PANTHER" id="PTHR10192">
    <property type="entry name" value="MOLYBDOPTERIN BIOSYNTHESIS PROTEIN"/>
    <property type="match status" value="1"/>
</dbReference>
<dbReference type="PROSITE" id="PS01079">
    <property type="entry name" value="MOCF_BIOSYNTHESIS_2"/>
    <property type="match status" value="1"/>
</dbReference>
<gene>
    <name evidence="8" type="primary">glp</name>
    <name evidence="8" type="ORF">ACFOX3_15285</name>
</gene>
<evidence type="ECO:0000259" key="7">
    <source>
        <dbReference type="SMART" id="SM00852"/>
    </source>
</evidence>
<dbReference type="InterPro" id="IPR038987">
    <property type="entry name" value="MoeA-like"/>
</dbReference>
<accession>A0ABV8V963</accession>
<dbReference type="Gene3D" id="3.40.980.10">
    <property type="entry name" value="MoaB/Mog-like domain"/>
    <property type="match status" value="1"/>
</dbReference>
<dbReference type="NCBIfam" id="TIGR00177">
    <property type="entry name" value="molyb_syn"/>
    <property type="match status" value="1"/>
</dbReference>
<evidence type="ECO:0000256" key="6">
    <source>
        <dbReference type="RuleBase" id="RU365090"/>
    </source>
</evidence>
<comment type="pathway">
    <text evidence="2 6">Cofactor biosynthesis; molybdopterin biosynthesis.</text>
</comment>
<evidence type="ECO:0000313" key="8">
    <source>
        <dbReference type="EMBL" id="MFC4363677.1"/>
    </source>
</evidence>
<evidence type="ECO:0000313" key="9">
    <source>
        <dbReference type="Proteomes" id="UP001595840"/>
    </source>
</evidence>
<organism evidence="8 9">
    <name type="scientific">Simiduia curdlanivorans</name>
    <dbReference type="NCBI Taxonomy" id="1492769"/>
    <lineage>
        <taxon>Bacteria</taxon>
        <taxon>Pseudomonadati</taxon>
        <taxon>Pseudomonadota</taxon>
        <taxon>Gammaproteobacteria</taxon>
        <taxon>Cellvibrionales</taxon>
        <taxon>Cellvibrionaceae</taxon>
        <taxon>Simiduia</taxon>
    </lineage>
</organism>
<dbReference type="SUPFAM" id="SSF53218">
    <property type="entry name" value="Molybdenum cofactor biosynthesis proteins"/>
    <property type="match status" value="1"/>
</dbReference>
<dbReference type="PANTHER" id="PTHR10192:SF5">
    <property type="entry name" value="GEPHYRIN"/>
    <property type="match status" value="1"/>
</dbReference>
<dbReference type="InterPro" id="IPR036425">
    <property type="entry name" value="MoaB/Mog-like_dom_sf"/>
</dbReference>
<dbReference type="NCBIfam" id="NF045515">
    <property type="entry name" value="Glp_gephyrin"/>
    <property type="match status" value="1"/>
</dbReference>
<evidence type="ECO:0000256" key="1">
    <source>
        <dbReference type="ARBA" id="ARBA00002901"/>
    </source>
</evidence>
<dbReference type="SUPFAM" id="SSF63882">
    <property type="entry name" value="MoeA N-terminal region -like"/>
    <property type="match status" value="1"/>
</dbReference>
<dbReference type="CDD" id="cd00887">
    <property type="entry name" value="MoeA"/>
    <property type="match status" value="1"/>
</dbReference>
<comment type="similarity">
    <text evidence="3 6">Belongs to the MoeA family.</text>
</comment>
<dbReference type="InterPro" id="IPR005110">
    <property type="entry name" value="MoeA_linker/N"/>
</dbReference>
<keyword evidence="6" id="KW-0808">Transferase</keyword>
<dbReference type="SMART" id="SM00852">
    <property type="entry name" value="MoCF_biosynth"/>
    <property type="match status" value="1"/>
</dbReference>
<dbReference type="Gene3D" id="2.40.340.10">
    <property type="entry name" value="MoeA, C-terminal, domain IV"/>
    <property type="match status" value="1"/>
</dbReference>
<keyword evidence="9" id="KW-1185">Reference proteome</keyword>
<comment type="catalytic activity">
    <reaction evidence="5">
        <text>adenylyl-molybdopterin + molybdate = Mo-molybdopterin + AMP + H(+)</text>
        <dbReference type="Rhea" id="RHEA:35047"/>
        <dbReference type="ChEBI" id="CHEBI:15378"/>
        <dbReference type="ChEBI" id="CHEBI:36264"/>
        <dbReference type="ChEBI" id="CHEBI:62727"/>
        <dbReference type="ChEBI" id="CHEBI:71302"/>
        <dbReference type="ChEBI" id="CHEBI:456215"/>
        <dbReference type="EC" id="2.10.1.1"/>
    </reaction>
</comment>
<dbReference type="Pfam" id="PF00994">
    <property type="entry name" value="MoCF_biosynth"/>
    <property type="match status" value="1"/>
</dbReference>
<evidence type="ECO:0000256" key="4">
    <source>
        <dbReference type="ARBA" id="ARBA00023150"/>
    </source>
</evidence>
<keyword evidence="6" id="KW-0460">Magnesium</keyword>
<comment type="caution">
    <text evidence="8">The sequence shown here is derived from an EMBL/GenBank/DDBJ whole genome shotgun (WGS) entry which is preliminary data.</text>
</comment>
<proteinExistence type="inferred from homology"/>
<dbReference type="InterPro" id="IPR036135">
    <property type="entry name" value="MoeA_linker/N_sf"/>
</dbReference>
<feature type="domain" description="MoaB/Mog" evidence="7">
    <location>
        <begin position="185"/>
        <end position="322"/>
    </location>
</feature>
<dbReference type="InterPro" id="IPR005111">
    <property type="entry name" value="MoeA_C_domain_IV"/>
</dbReference>
<sequence>MNKHQPALTSIDDALAAILQQAVPVQKVEPVALDQALAKILAQDVFSSIDVPSDNNSAMDGYAVNIDDLANKDLQAHGLAISQRIAAGQAAAPLKAGSCARIFTGAPIPAGANAVAMQEVCERINEKIKFPAQLALNNNIRLAGSDIAKGSRILAKGHHLAPQDLGLLAAIGVQSVNVVASIKVAILATGDELIEPGQALSAGKIYNSNQPMLRALLTKLGAEISYCAVVEDSHAATLAALQQAAASADLVISTGGVSVGEEDHVKACVEQLGQLDVWKLALKPGKPLAFGRLGQTPFFGLPGNPVAVFVTFLLFVRPFIKTLQGANGRPLIVPMRANFTRQKSQVRQEYLRVKVQDNASLDAYPDQNSGVLSSTVWANALALVAPHTSVSEGDFLPTLLFSELLS</sequence>
<dbReference type="InterPro" id="IPR036688">
    <property type="entry name" value="MoeA_C_domain_IV_sf"/>
</dbReference>
<keyword evidence="6" id="KW-0479">Metal-binding</keyword>
<dbReference type="Proteomes" id="UP001595840">
    <property type="component" value="Unassembled WGS sequence"/>
</dbReference>
<protein>
    <recommendedName>
        <fullName evidence="6">Molybdopterin molybdenumtransferase</fullName>
        <ecNumber evidence="6">2.10.1.1</ecNumber>
    </recommendedName>
</protein>
<dbReference type="EC" id="2.10.1.1" evidence="6"/>
<dbReference type="RefSeq" id="WP_290261653.1">
    <property type="nucleotide sequence ID" value="NZ_JAUFQG010000004.1"/>
</dbReference>
<dbReference type="Pfam" id="PF03453">
    <property type="entry name" value="MoeA_N"/>
    <property type="match status" value="1"/>
</dbReference>
<dbReference type="InterPro" id="IPR008284">
    <property type="entry name" value="MoCF_biosynth_CS"/>
</dbReference>
<dbReference type="SUPFAM" id="SSF63867">
    <property type="entry name" value="MoeA C-terminal domain-like"/>
    <property type="match status" value="1"/>
</dbReference>
<evidence type="ECO:0000256" key="5">
    <source>
        <dbReference type="ARBA" id="ARBA00047317"/>
    </source>
</evidence>
<name>A0ABV8V963_9GAMM</name>